<feature type="domain" description="O-antigen ligase-related" evidence="6">
    <location>
        <begin position="50"/>
        <end position="192"/>
    </location>
</feature>
<keyword evidence="8" id="KW-1185">Reference proteome</keyword>
<dbReference type="InterPro" id="IPR019734">
    <property type="entry name" value="TPR_rpt"/>
</dbReference>
<evidence type="ECO:0000256" key="5">
    <source>
        <dbReference type="SAM" id="Phobius"/>
    </source>
</evidence>
<evidence type="ECO:0000259" key="6">
    <source>
        <dbReference type="Pfam" id="PF04932"/>
    </source>
</evidence>
<feature type="transmembrane region" description="Helical" evidence="5">
    <location>
        <begin position="49"/>
        <end position="77"/>
    </location>
</feature>
<dbReference type="Pfam" id="PF04932">
    <property type="entry name" value="Wzy_C"/>
    <property type="match status" value="1"/>
</dbReference>
<evidence type="ECO:0000313" key="8">
    <source>
        <dbReference type="Proteomes" id="UP000533637"/>
    </source>
</evidence>
<evidence type="ECO:0000256" key="3">
    <source>
        <dbReference type="ARBA" id="ARBA00022989"/>
    </source>
</evidence>
<feature type="transmembrane region" description="Helical" evidence="5">
    <location>
        <begin position="92"/>
        <end position="110"/>
    </location>
</feature>
<keyword evidence="4 5" id="KW-0472">Membrane</keyword>
<dbReference type="Gene3D" id="1.25.40.10">
    <property type="entry name" value="Tetratricopeptide repeat domain"/>
    <property type="match status" value="1"/>
</dbReference>
<dbReference type="PANTHER" id="PTHR37422:SF13">
    <property type="entry name" value="LIPOPOLYSACCHARIDE BIOSYNTHESIS PROTEIN PA4999-RELATED"/>
    <property type="match status" value="1"/>
</dbReference>
<dbReference type="Proteomes" id="UP000533637">
    <property type="component" value="Unassembled WGS sequence"/>
</dbReference>
<feature type="transmembrane region" description="Helical" evidence="5">
    <location>
        <begin position="130"/>
        <end position="149"/>
    </location>
</feature>
<dbReference type="InterPro" id="IPR051533">
    <property type="entry name" value="WaaL-like"/>
</dbReference>
<gene>
    <name evidence="7" type="ORF">GGQ57_003837</name>
</gene>
<evidence type="ECO:0000256" key="1">
    <source>
        <dbReference type="ARBA" id="ARBA00004141"/>
    </source>
</evidence>
<feature type="transmembrane region" description="Helical" evidence="5">
    <location>
        <begin position="20"/>
        <end position="37"/>
    </location>
</feature>
<dbReference type="RefSeq" id="WP_183671786.1">
    <property type="nucleotide sequence ID" value="NZ_BMPB01000011.1"/>
</dbReference>
<dbReference type="SUPFAM" id="SSF48452">
    <property type="entry name" value="TPR-like"/>
    <property type="match status" value="1"/>
</dbReference>
<feature type="transmembrane region" description="Helical" evidence="5">
    <location>
        <begin position="249"/>
        <end position="271"/>
    </location>
</feature>
<organism evidence="7 8">
    <name type="scientific">Parabacteroides faecis</name>
    <dbReference type="NCBI Taxonomy" id="1217282"/>
    <lineage>
        <taxon>Bacteria</taxon>
        <taxon>Pseudomonadati</taxon>
        <taxon>Bacteroidota</taxon>
        <taxon>Bacteroidia</taxon>
        <taxon>Bacteroidales</taxon>
        <taxon>Tannerellaceae</taxon>
        <taxon>Parabacteroides</taxon>
    </lineage>
</organism>
<protein>
    <recommendedName>
        <fullName evidence="6">O-antigen ligase-related domain-containing protein</fullName>
    </recommendedName>
</protein>
<dbReference type="Pfam" id="PF13181">
    <property type="entry name" value="TPR_8"/>
    <property type="match status" value="1"/>
</dbReference>
<feature type="transmembrane region" description="Helical" evidence="5">
    <location>
        <begin position="210"/>
        <end position="237"/>
    </location>
</feature>
<sequence>MEVFHIYGSFNLVGSFDNPAGFSACLSTGIPFCLSVVSKKGEKNYIELFLLTIIVISIILSGSRTGVIAVFTIFVVYFKDECCNILVNRKKLILPLFLILFIIIMGLLILKIDSIIGRFFIWKNSCIMILNKPIFGYGTGGFMSNYMLYQADYFQKNSNTLYSMLADNVIHPFNEYLFLTIEYGIIGLILVILILLVIIKSSRRITISHICLLSVGIFACFSYPLRYPFVLVLLAYSLANIKTKEVFSISINVLGKVVSIMLIGIISAVLVNDIRFERLWGNLVQKNKFRNKELLLNSYEKLYFEWNGDPAFLYNYGAILNRVESYEISNIILNKCTHYWNDYDVQLLLADCYLQKEKFEKAEECFVLASNMCPNRFIPLYQLVHLYDRIGQKEKAYNLAEKIIHKKVKISSFKVQRIKNEMIEYVQKGL</sequence>
<proteinExistence type="predicted"/>
<evidence type="ECO:0000256" key="4">
    <source>
        <dbReference type="ARBA" id="ARBA00023136"/>
    </source>
</evidence>
<name>A0ABR6KQX0_9BACT</name>
<keyword evidence="3 5" id="KW-1133">Transmembrane helix</keyword>
<evidence type="ECO:0000313" key="7">
    <source>
        <dbReference type="EMBL" id="MBB4623913.1"/>
    </source>
</evidence>
<keyword evidence="2 5" id="KW-0812">Transmembrane</keyword>
<dbReference type="InterPro" id="IPR011990">
    <property type="entry name" value="TPR-like_helical_dom_sf"/>
</dbReference>
<comment type="caution">
    <text evidence="7">The sequence shown here is derived from an EMBL/GenBank/DDBJ whole genome shotgun (WGS) entry which is preliminary data.</text>
</comment>
<dbReference type="EMBL" id="JACHOC010000008">
    <property type="protein sequence ID" value="MBB4623913.1"/>
    <property type="molecule type" value="Genomic_DNA"/>
</dbReference>
<feature type="transmembrane region" description="Helical" evidence="5">
    <location>
        <begin position="176"/>
        <end position="198"/>
    </location>
</feature>
<dbReference type="PANTHER" id="PTHR37422">
    <property type="entry name" value="TEICHURONIC ACID BIOSYNTHESIS PROTEIN TUAE"/>
    <property type="match status" value="1"/>
</dbReference>
<evidence type="ECO:0000256" key="2">
    <source>
        <dbReference type="ARBA" id="ARBA00022692"/>
    </source>
</evidence>
<accession>A0ABR6KQX0</accession>
<comment type="subcellular location">
    <subcellularLocation>
        <location evidence="1">Membrane</location>
        <topology evidence="1">Multi-pass membrane protein</topology>
    </subcellularLocation>
</comment>
<dbReference type="InterPro" id="IPR007016">
    <property type="entry name" value="O-antigen_ligase-rel_domated"/>
</dbReference>
<reference evidence="7 8" key="1">
    <citation type="submission" date="2020-08" db="EMBL/GenBank/DDBJ databases">
        <title>Genomic Encyclopedia of Type Strains, Phase IV (KMG-IV): sequencing the most valuable type-strain genomes for metagenomic binning, comparative biology and taxonomic classification.</title>
        <authorList>
            <person name="Goeker M."/>
        </authorList>
    </citation>
    <scope>NUCLEOTIDE SEQUENCE [LARGE SCALE GENOMIC DNA]</scope>
    <source>
        <strain evidence="7 8">DSM 102983</strain>
    </source>
</reference>